<evidence type="ECO:0008006" key="3">
    <source>
        <dbReference type="Google" id="ProtNLM"/>
    </source>
</evidence>
<name>A0A9N7NW15_STRHE</name>
<keyword evidence="2" id="KW-1185">Reference proteome</keyword>
<evidence type="ECO:0000313" key="2">
    <source>
        <dbReference type="Proteomes" id="UP001153555"/>
    </source>
</evidence>
<protein>
    <recommendedName>
        <fullName evidence="3">Avr9/Cf-9 rapidly elicited protein 146</fullName>
    </recommendedName>
</protein>
<gene>
    <name evidence="1" type="ORF">SHERM_04271</name>
</gene>
<organism evidence="1 2">
    <name type="scientific">Striga hermonthica</name>
    <name type="common">Purple witchweed</name>
    <name type="synonym">Buchnera hermonthica</name>
    <dbReference type="NCBI Taxonomy" id="68872"/>
    <lineage>
        <taxon>Eukaryota</taxon>
        <taxon>Viridiplantae</taxon>
        <taxon>Streptophyta</taxon>
        <taxon>Embryophyta</taxon>
        <taxon>Tracheophyta</taxon>
        <taxon>Spermatophyta</taxon>
        <taxon>Magnoliopsida</taxon>
        <taxon>eudicotyledons</taxon>
        <taxon>Gunneridae</taxon>
        <taxon>Pentapetalae</taxon>
        <taxon>asterids</taxon>
        <taxon>lamiids</taxon>
        <taxon>Lamiales</taxon>
        <taxon>Orobanchaceae</taxon>
        <taxon>Buchnereae</taxon>
        <taxon>Striga</taxon>
    </lineage>
</organism>
<reference evidence="1" key="1">
    <citation type="submission" date="2019-12" db="EMBL/GenBank/DDBJ databases">
        <authorList>
            <person name="Scholes J."/>
        </authorList>
    </citation>
    <scope>NUCLEOTIDE SEQUENCE</scope>
</reference>
<dbReference type="PANTHER" id="PTHR33265">
    <property type="entry name" value="AVR9/CF-9 RAPIDLY ELICITED PROTEIN-RELATED"/>
    <property type="match status" value="1"/>
</dbReference>
<dbReference type="PANTHER" id="PTHR33265:SF8">
    <property type="entry name" value="AVR9_CF-9 RAPIDLY ELICITED PROTEIN 146"/>
    <property type="match status" value="1"/>
</dbReference>
<sequence>MEHNLPAVAKKLWHAVRVAYFVLQKNVSRPRLLADLSSAMKRGKIAGKSAARNLVFHRAEYGGEESGDRRIPPGEYEFSCGDTPAHRVLRLPFRMSKRKRVTDSPFPVVEAGEEEGGRVDEAAERFIMNFYRDLKRQNHLAG</sequence>
<proteinExistence type="predicted"/>
<comment type="caution">
    <text evidence="1">The sequence shown here is derived from an EMBL/GenBank/DDBJ whole genome shotgun (WGS) entry which is preliminary data.</text>
</comment>
<evidence type="ECO:0000313" key="1">
    <source>
        <dbReference type="EMBL" id="CAA0837284.1"/>
    </source>
</evidence>
<dbReference type="AlphaFoldDB" id="A0A9N7NW15"/>
<dbReference type="OrthoDB" id="696337at2759"/>
<dbReference type="EMBL" id="CACSLK010030184">
    <property type="protein sequence ID" value="CAA0837284.1"/>
    <property type="molecule type" value="Genomic_DNA"/>
</dbReference>
<dbReference type="Proteomes" id="UP001153555">
    <property type="component" value="Unassembled WGS sequence"/>
</dbReference>
<accession>A0A9N7NW15</accession>